<evidence type="ECO:0000259" key="17">
    <source>
        <dbReference type="Pfam" id="PF02769"/>
    </source>
</evidence>
<reference evidence="21" key="1">
    <citation type="submission" date="2018-06" db="EMBL/GenBank/DDBJ databases">
        <authorList>
            <person name="Zhirakovskaya E."/>
        </authorList>
    </citation>
    <scope>NUCLEOTIDE SEQUENCE</scope>
</reference>
<evidence type="ECO:0000256" key="8">
    <source>
        <dbReference type="ARBA" id="ARBA00022741"/>
    </source>
</evidence>
<evidence type="ECO:0000256" key="16">
    <source>
        <dbReference type="ARBA" id="ARBA00057317"/>
    </source>
</evidence>
<dbReference type="GO" id="GO:0004642">
    <property type="term" value="F:phosphoribosylformylglycinamidine synthase activity"/>
    <property type="evidence" value="ECO:0007669"/>
    <property type="project" value="UniProtKB-EC"/>
</dbReference>
<dbReference type="NCBIfam" id="TIGR01735">
    <property type="entry name" value="FGAM_synt"/>
    <property type="match status" value="1"/>
</dbReference>
<evidence type="ECO:0000259" key="18">
    <source>
        <dbReference type="Pfam" id="PF18072"/>
    </source>
</evidence>
<dbReference type="CDD" id="cd01740">
    <property type="entry name" value="GATase1_FGAR_AT"/>
    <property type="match status" value="1"/>
</dbReference>
<evidence type="ECO:0000256" key="11">
    <source>
        <dbReference type="ARBA" id="ARBA00022842"/>
    </source>
</evidence>
<dbReference type="Pfam" id="PF18076">
    <property type="entry name" value="FGAR-AT_N"/>
    <property type="match status" value="1"/>
</dbReference>
<dbReference type="InterPro" id="IPR036676">
    <property type="entry name" value="PurM-like_C_sf"/>
</dbReference>
<dbReference type="FunFam" id="3.30.1330.10:FF:000002">
    <property type="entry name" value="Phosphoribosylformylglycinamidine synthase"/>
    <property type="match status" value="1"/>
</dbReference>
<comment type="pathway">
    <text evidence="2">Purine metabolism; IMP biosynthesis via de novo pathway; 5-amino-1-(5-phospho-D-ribosyl)imidazole from N(2)-formyl-N(1)-(5-phospho-D-ribosyl)glycinamide: step 1/2.</text>
</comment>
<keyword evidence="21" id="KW-0808">Transferase</keyword>
<dbReference type="SUPFAM" id="SSF109736">
    <property type="entry name" value="FGAM synthase PurL, linker domain"/>
    <property type="match status" value="1"/>
</dbReference>
<feature type="domain" description="PurM-like C-terminal" evidence="17">
    <location>
        <begin position="491"/>
        <end position="648"/>
    </location>
</feature>
<name>A0A3B0W9Z7_9ZZZZ</name>
<keyword evidence="9" id="KW-0658">Purine biosynthesis</keyword>
<dbReference type="Pfam" id="PF02769">
    <property type="entry name" value="AIRS_C"/>
    <property type="match status" value="2"/>
</dbReference>
<dbReference type="Pfam" id="PF22689">
    <property type="entry name" value="FGAR-AT_PurM_N-like"/>
    <property type="match status" value="1"/>
</dbReference>
<dbReference type="GO" id="GO:0005524">
    <property type="term" value="F:ATP binding"/>
    <property type="evidence" value="ECO:0007669"/>
    <property type="project" value="UniProtKB-KW"/>
</dbReference>
<evidence type="ECO:0000256" key="4">
    <source>
        <dbReference type="ARBA" id="ARBA00012747"/>
    </source>
</evidence>
<dbReference type="GO" id="GO:0005737">
    <property type="term" value="C:cytoplasm"/>
    <property type="evidence" value="ECO:0007669"/>
    <property type="project" value="UniProtKB-SubCell"/>
</dbReference>
<evidence type="ECO:0000256" key="7">
    <source>
        <dbReference type="ARBA" id="ARBA00022723"/>
    </source>
</evidence>
<dbReference type="UniPathway" id="UPA00074">
    <property type="reaction ID" value="UER00128"/>
</dbReference>
<dbReference type="Gene3D" id="3.30.1330.10">
    <property type="entry name" value="PurM-like, N-terminal domain"/>
    <property type="match status" value="2"/>
</dbReference>
<dbReference type="CDD" id="cd02203">
    <property type="entry name" value="PurL_repeat1"/>
    <property type="match status" value="1"/>
</dbReference>
<evidence type="ECO:0000256" key="10">
    <source>
        <dbReference type="ARBA" id="ARBA00022840"/>
    </source>
</evidence>
<dbReference type="SUPFAM" id="SSF55326">
    <property type="entry name" value="PurM N-terminal domain-like"/>
    <property type="match status" value="2"/>
</dbReference>
<dbReference type="SUPFAM" id="SSF82697">
    <property type="entry name" value="PurS-like"/>
    <property type="match status" value="1"/>
</dbReference>
<proteinExistence type="inferred from homology"/>
<evidence type="ECO:0000256" key="15">
    <source>
        <dbReference type="ARBA" id="ARBA00052585"/>
    </source>
</evidence>
<evidence type="ECO:0000256" key="9">
    <source>
        <dbReference type="ARBA" id="ARBA00022755"/>
    </source>
</evidence>
<dbReference type="InterPro" id="IPR010073">
    <property type="entry name" value="PurL_large"/>
</dbReference>
<dbReference type="InterPro" id="IPR040707">
    <property type="entry name" value="FGAR-AT_N"/>
</dbReference>
<gene>
    <name evidence="21" type="ORF">MNBD_GAMMA05-538</name>
</gene>
<keyword evidence="11" id="KW-0460">Magnesium</keyword>
<evidence type="ECO:0000256" key="3">
    <source>
        <dbReference type="ARBA" id="ARBA00008608"/>
    </source>
</evidence>
<comment type="similarity">
    <text evidence="3">In the N-terminal section; belongs to the FGAMS family.</text>
</comment>
<evidence type="ECO:0000256" key="1">
    <source>
        <dbReference type="ARBA" id="ARBA00004496"/>
    </source>
</evidence>
<dbReference type="Gene3D" id="3.40.50.880">
    <property type="match status" value="1"/>
</dbReference>
<dbReference type="InterPro" id="IPR041609">
    <property type="entry name" value="PurL_linker"/>
</dbReference>
<keyword evidence="10" id="KW-0067">ATP-binding</keyword>
<dbReference type="SMART" id="SM01211">
    <property type="entry name" value="GATase_5"/>
    <property type="match status" value="1"/>
</dbReference>
<dbReference type="InterPro" id="IPR055181">
    <property type="entry name" value="FGAR-AT_PurM_N-like"/>
</dbReference>
<keyword evidence="7" id="KW-0479">Metal-binding</keyword>
<evidence type="ECO:0000256" key="14">
    <source>
        <dbReference type="ARBA" id="ARBA00032632"/>
    </source>
</evidence>
<evidence type="ECO:0000256" key="6">
    <source>
        <dbReference type="ARBA" id="ARBA00022598"/>
    </source>
</evidence>
<dbReference type="FunFam" id="3.90.650.10:FF:000005">
    <property type="entry name" value="Phosphoribosylformylglycinamidine synthase"/>
    <property type="match status" value="1"/>
</dbReference>
<keyword evidence="6 21" id="KW-0436">Ligase</keyword>
<feature type="domain" description="Phosphoribosylformylglycinamidine synthase N-terminal" evidence="19">
    <location>
        <begin position="93"/>
        <end position="209"/>
    </location>
</feature>
<dbReference type="HAMAP" id="MF_00419">
    <property type="entry name" value="PurL_1"/>
    <property type="match status" value="1"/>
</dbReference>
<dbReference type="InterPro" id="IPR036921">
    <property type="entry name" value="PurM-like_N_sf"/>
</dbReference>
<comment type="subcellular location">
    <subcellularLocation>
        <location evidence="1">Cytoplasm</location>
    </subcellularLocation>
</comment>
<dbReference type="FunFam" id="3.90.650.10:FF:000002">
    <property type="entry name" value="Phosphoribosylformylglycinamidine synthase"/>
    <property type="match status" value="1"/>
</dbReference>
<dbReference type="Pfam" id="PF18072">
    <property type="entry name" value="FGAR-AT_linker"/>
    <property type="match status" value="1"/>
</dbReference>
<evidence type="ECO:0000313" key="21">
    <source>
        <dbReference type="EMBL" id="VAW52745.1"/>
    </source>
</evidence>
<accession>A0A3B0W9Z7</accession>
<dbReference type="PANTHER" id="PTHR10099:SF1">
    <property type="entry name" value="PHOSPHORIBOSYLFORMYLGLYCINAMIDINE SYNTHASE"/>
    <property type="match status" value="1"/>
</dbReference>
<keyword evidence="12 21" id="KW-0315">Glutamine amidotransferase</keyword>
<dbReference type="Gene3D" id="3.90.650.10">
    <property type="entry name" value="PurM-like C-terminal domain"/>
    <property type="match status" value="2"/>
</dbReference>
<dbReference type="FunFam" id="3.40.50.880:FF:000008">
    <property type="entry name" value="Phosphoribosylformylglycinamidine synthase"/>
    <property type="match status" value="1"/>
</dbReference>
<dbReference type="EC" id="6.3.5.3" evidence="4"/>
<dbReference type="GO" id="GO:0006189">
    <property type="term" value="P:'de novo' IMP biosynthetic process"/>
    <property type="evidence" value="ECO:0007669"/>
    <property type="project" value="UniProtKB-UniPathway"/>
</dbReference>
<comment type="function">
    <text evidence="16">Phosphoribosylformylglycinamidine synthase involved in the purines biosynthetic pathway. Catalyzes the ATP-dependent conversion of formylglycinamide ribonucleotide (FGAR) and glutamine to yield formylglycinamidine ribonucleotide (FGAM) and glutamate.</text>
</comment>
<dbReference type="CDD" id="cd02204">
    <property type="entry name" value="PurL_repeat2"/>
    <property type="match status" value="1"/>
</dbReference>
<dbReference type="NCBIfam" id="NF003672">
    <property type="entry name" value="PRK05297.1"/>
    <property type="match status" value="1"/>
</dbReference>
<dbReference type="FunFam" id="1.10.8.750:FF:000002">
    <property type="entry name" value="Phosphoribosylformylglycinamidine synthase"/>
    <property type="match status" value="1"/>
</dbReference>
<evidence type="ECO:0000256" key="5">
    <source>
        <dbReference type="ARBA" id="ARBA00022490"/>
    </source>
</evidence>
<evidence type="ECO:0000256" key="2">
    <source>
        <dbReference type="ARBA" id="ARBA00004920"/>
    </source>
</evidence>
<dbReference type="FunFam" id="3.30.1330.10:FF:000005">
    <property type="entry name" value="Phosphoribosylformylglycinamidine synthase"/>
    <property type="match status" value="1"/>
</dbReference>
<feature type="domain" description="FGAR-AT PurM N-terminal-like" evidence="20">
    <location>
        <begin position="706"/>
        <end position="864"/>
    </location>
</feature>
<dbReference type="InterPro" id="IPR010918">
    <property type="entry name" value="PurM-like_C_dom"/>
</dbReference>
<dbReference type="InterPro" id="IPR036604">
    <property type="entry name" value="PurS-like_sf"/>
</dbReference>
<dbReference type="PROSITE" id="PS51273">
    <property type="entry name" value="GATASE_TYPE_1"/>
    <property type="match status" value="1"/>
</dbReference>
<dbReference type="GO" id="GO:0016740">
    <property type="term" value="F:transferase activity"/>
    <property type="evidence" value="ECO:0007669"/>
    <property type="project" value="UniProtKB-KW"/>
</dbReference>
<organism evidence="21">
    <name type="scientific">hydrothermal vent metagenome</name>
    <dbReference type="NCBI Taxonomy" id="652676"/>
    <lineage>
        <taxon>unclassified sequences</taxon>
        <taxon>metagenomes</taxon>
        <taxon>ecological metagenomes</taxon>
    </lineage>
</organism>
<evidence type="ECO:0000259" key="19">
    <source>
        <dbReference type="Pfam" id="PF18076"/>
    </source>
</evidence>
<dbReference type="Pfam" id="PF13507">
    <property type="entry name" value="GATase_5"/>
    <property type="match status" value="1"/>
</dbReference>
<keyword evidence="5" id="KW-0963">Cytoplasm</keyword>
<evidence type="ECO:0000256" key="12">
    <source>
        <dbReference type="ARBA" id="ARBA00022962"/>
    </source>
</evidence>
<protein>
    <recommendedName>
        <fullName evidence="4">phosphoribosylformylglycinamidine synthase</fullName>
        <ecNumber evidence="4">6.3.5.3</ecNumber>
    </recommendedName>
    <alternativeName>
        <fullName evidence="14">Formylglycinamide ribonucleotide amidotransferase</fullName>
    </alternativeName>
    <alternativeName>
        <fullName evidence="13">Formylglycinamide ribotide amidotransferase</fullName>
    </alternativeName>
</protein>
<dbReference type="SUPFAM" id="SSF52317">
    <property type="entry name" value="Class I glutamine amidotransferase-like"/>
    <property type="match status" value="1"/>
</dbReference>
<evidence type="ECO:0000256" key="13">
    <source>
        <dbReference type="ARBA" id="ARBA00029823"/>
    </source>
</evidence>
<feature type="domain" description="Phosphoribosylformylglycinamidine synthase linker" evidence="18">
    <location>
        <begin position="231"/>
        <end position="279"/>
    </location>
</feature>
<comment type="catalytic activity">
    <reaction evidence="15">
        <text>N(2)-formyl-N(1)-(5-phospho-beta-D-ribosyl)glycinamide + L-glutamine + ATP + H2O = 2-formamido-N(1)-(5-O-phospho-beta-D-ribosyl)acetamidine + L-glutamate + ADP + phosphate + H(+)</text>
        <dbReference type="Rhea" id="RHEA:17129"/>
        <dbReference type="ChEBI" id="CHEBI:15377"/>
        <dbReference type="ChEBI" id="CHEBI:15378"/>
        <dbReference type="ChEBI" id="CHEBI:29985"/>
        <dbReference type="ChEBI" id="CHEBI:30616"/>
        <dbReference type="ChEBI" id="CHEBI:43474"/>
        <dbReference type="ChEBI" id="CHEBI:58359"/>
        <dbReference type="ChEBI" id="CHEBI:147286"/>
        <dbReference type="ChEBI" id="CHEBI:147287"/>
        <dbReference type="ChEBI" id="CHEBI:456216"/>
        <dbReference type="EC" id="6.3.5.3"/>
    </reaction>
</comment>
<feature type="domain" description="PurM-like C-terminal" evidence="17">
    <location>
        <begin position="892"/>
        <end position="1028"/>
    </location>
</feature>
<dbReference type="InterPro" id="IPR029062">
    <property type="entry name" value="Class_I_gatase-like"/>
</dbReference>
<evidence type="ECO:0000259" key="20">
    <source>
        <dbReference type="Pfam" id="PF22689"/>
    </source>
</evidence>
<dbReference type="GO" id="GO:0046872">
    <property type="term" value="F:metal ion binding"/>
    <property type="evidence" value="ECO:0007669"/>
    <property type="project" value="UniProtKB-KW"/>
</dbReference>
<dbReference type="EMBL" id="UOFE01000030">
    <property type="protein sequence ID" value="VAW52745.1"/>
    <property type="molecule type" value="Genomic_DNA"/>
</dbReference>
<keyword evidence="8" id="KW-0547">Nucleotide-binding</keyword>
<dbReference type="PANTHER" id="PTHR10099">
    <property type="entry name" value="PHOSPHORIBOSYLFORMYLGLYCINAMIDINE SYNTHASE"/>
    <property type="match status" value="1"/>
</dbReference>
<dbReference type="SUPFAM" id="SSF56042">
    <property type="entry name" value="PurM C-terminal domain-like"/>
    <property type="match status" value="2"/>
</dbReference>
<dbReference type="Gene3D" id="1.10.8.750">
    <property type="entry name" value="Phosphoribosylformylglycinamidine synthase, linker domain"/>
    <property type="match status" value="1"/>
</dbReference>
<sequence>MYSHAEYGSEGVSVNSFASLGHFRVKFRLKFCPIGLSVQTLGRAPNNHNNLYKSDLKMQTFIGSPAISSFRQEKFLKQIQQVLPEVNKLSAHFVHFVDADETLSDADTRVIEKLLRYGPHMDETSSEGKLFLVVPRAGTISPWSSKATDIAHNCNLQSIDRIERGIVYHVQCSEGFQWDEKSQAKVAACLHDRMVEVVLNKLDEASCLFGHHEPTEGETVDIIAQGKNALGEANLRLGLAMSDDEIDYLVEHFTNINRNPVDAELMMFAQANSEHCRHKIFNADWIIDGEKQNRSLFNMIRNTYESHSEDVLSAYSDNSSVIASHKAKRFMPDGESHQYNYSDEHIAILMKVETHNHPTAISPFPGAATGAGGEIRDEGATGRGSKPKVGLSGFSVSNLKIPDYPQPWETDYGKPERIVSALDIMLEGPIGSAAFNNEFGRPNIAGYFRTFEEKVAGPNGEEVRGYHKPIMLAGGYGNIREQHIEKLQLPVGTPIVVLGGPAMLIGLGGGAASSMDSGVSAEDLDFASVQRGNPEMERRCQEVIDACWSQDSNPILSIHDVGAGGLSNALPELVYDGGRGAEFELREIHNDEPGMTPMQIWCNESQERYVIAVNPERINDFKQLCERERCPYAILGDTTKAQTLKVHDKHFDNYPVDMSLDVLLGKPPKMLRDVKRVSVTQKSLSTQSIDITEAAFNVLRLPSVANKTFLITIGDRTVTGMVTRDQMVGPWQIPVADVAVTTSSFEGYKGEAMAMGERTPVALLDGPASARMAIAESITNIMAASIEKLSDIKLSANWMAPAGHDGEDAVLYDTVKTVGMEICPQLGLTIPVGKDSMSMKSVWKDGAEDKSVTAPLSLVITAFTPVTDVRKTLTPQIRTDIENTGLLLIDLGFGKNRLGGSALAQTCKQIGDVPPDVDDAEQLRAFFNVLQQLNKQGKILSWHDRSDGGLFACLSEMAFAGHCGLDIQLDSMLSDRGDAVSVLFNEELGGVIQIQCDDLDIVEQAFAEADLSECLHELGKIHDEDQITINNNGIPVFSASRESLQQAWTETSYHMQRLRDNPECAQQEFDAITQEDQGLNVKLNFDINDDIAAPYINTGVRPKIAVLREQGVNGQIEMAAAFDRAGFNAIDVHMSDIISGDVQFDDFKGLVACGGFSYGDVLGAGEGWAKSILFNSRARDVFEAYFNRDDTFSLGVCNGCQMMANLKTLIPGAQQWPHFVRNHSEQFEGRFSMVEVMESKSILMQGMAGSYMPIAVAHGEGRAEYKTAEQLQNANSVLRYVDHNANTTEVYPLNPNGTPEGLTGFCSDDGRATIMMPHPERVFRTVQHSWHPDDWQEDSPWMRLFRNARVFTE</sequence>